<proteinExistence type="predicted"/>
<name>E6PER2_9ZZZZ</name>
<dbReference type="InterPro" id="IPR025924">
    <property type="entry name" value="YHYH_dom"/>
</dbReference>
<evidence type="ECO:0000313" key="3">
    <source>
        <dbReference type="EMBL" id="CBH74948.1"/>
    </source>
</evidence>
<comment type="caution">
    <text evidence="3">The sequence shown here is derived from an EMBL/GenBank/DDBJ whole genome shotgun (WGS) entry which is preliminary data.</text>
</comment>
<feature type="compositionally biased region" description="Low complexity" evidence="1">
    <location>
        <begin position="30"/>
        <end position="58"/>
    </location>
</feature>
<accession>E6PER2</accession>
<dbReference type="Pfam" id="PF14240">
    <property type="entry name" value="YHYH"/>
    <property type="match status" value="1"/>
</dbReference>
<dbReference type="PROSITE" id="PS51257">
    <property type="entry name" value="PROKAR_LIPOPROTEIN"/>
    <property type="match status" value="1"/>
</dbReference>
<dbReference type="EMBL" id="CABL01000005">
    <property type="protein sequence ID" value="CBH74948.1"/>
    <property type="molecule type" value="Genomic_DNA"/>
</dbReference>
<feature type="region of interest" description="Disordered" evidence="1">
    <location>
        <begin position="27"/>
        <end position="58"/>
    </location>
</feature>
<reference evidence="3" key="1">
    <citation type="submission" date="2009-10" db="EMBL/GenBank/DDBJ databases">
        <title>Diversity of trophic interactions inside an arsenic-rich microbial ecosystem.</title>
        <authorList>
            <person name="Bertin P.N."/>
            <person name="Heinrich-Salmeron A."/>
            <person name="Pelletier E."/>
            <person name="Goulhen-Chollet F."/>
            <person name="Arsene-Ploetze F."/>
            <person name="Gallien S."/>
            <person name="Calteau A."/>
            <person name="Vallenet D."/>
            <person name="Casiot C."/>
            <person name="Chane-Woon-Ming B."/>
            <person name="Giloteaux L."/>
            <person name="Barakat M."/>
            <person name="Bonnefoy V."/>
            <person name="Bruneel O."/>
            <person name="Chandler M."/>
            <person name="Cleiss J."/>
            <person name="Duran R."/>
            <person name="Elbaz-Poulichet F."/>
            <person name="Fonknechten N."/>
            <person name="Lauga B."/>
            <person name="Mornico D."/>
            <person name="Ortet P."/>
            <person name="Schaeffer C."/>
            <person name="Siguier P."/>
            <person name="Alexander Thil Smith A."/>
            <person name="Van Dorsselaer A."/>
            <person name="Weissenbach J."/>
            <person name="Medigue C."/>
            <person name="Le Paslier D."/>
        </authorList>
    </citation>
    <scope>NUCLEOTIDE SEQUENCE</scope>
</reference>
<dbReference type="PANTHER" id="PTHR30289">
    <property type="entry name" value="UNCHARACTERIZED PROTEIN YBCL-RELATED"/>
    <property type="match status" value="1"/>
</dbReference>
<gene>
    <name evidence="3" type="ORF">CARN1_0123</name>
</gene>
<evidence type="ECO:0000256" key="1">
    <source>
        <dbReference type="SAM" id="MobiDB-lite"/>
    </source>
</evidence>
<sequence>MNRRQPLLAACAAIALTLAACGGGGGSSGSGSIPGTSAGPTATPITSPSATPTTSPAATPITSVSASYTCPSATTSSGALDCTKLPIGDLRYSTSGPSQGEVYLCHAPTATPPNENVPWIDQTNSTWNMLAKLVVQGTNTFTGQFSVTVNGASRTIAGDDLPTTYWPVGTYPISTSDPVYQYDRNPNSVIAQNFNFTVPSDPTENATPGCLSGGPIGVTITGVEVYDAFDAAGYDANANEVQDDCHGHPDGSDTYHIHGFLQDCVPDAGSPTQNSSLLGYAADGFGIYGPWYDGKVLTSADLDECHGTTSPVMWDGKLVTMYHYVSTYDFPYTLACYRGTATRI</sequence>
<dbReference type="AlphaFoldDB" id="E6PER2"/>
<organism evidence="3">
    <name type="scientific">mine drainage metagenome</name>
    <dbReference type="NCBI Taxonomy" id="410659"/>
    <lineage>
        <taxon>unclassified sequences</taxon>
        <taxon>metagenomes</taxon>
        <taxon>ecological metagenomes</taxon>
    </lineage>
</organism>
<evidence type="ECO:0000259" key="2">
    <source>
        <dbReference type="Pfam" id="PF14240"/>
    </source>
</evidence>
<dbReference type="PANTHER" id="PTHR30289:SF8">
    <property type="entry name" value="YHYH DOMAIN-CONTAINING PROTEIN"/>
    <property type="match status" value="1"/>
</dbReference>
<protein>
    <recommendedName>
        <fullName evidence="2">YHYH domain-containing protein</fullName>
    </recommendedName>
</protein>
<feature type="domain" description="YHYH" evidence="2">
    <location>
        <begin position="196"/>
        <end position="292"/>
    </location>
</feature>